<name>A0ACB9I5Q5_9ASTR</name>
<accession>A0ACB9I5Q5</accession>
<gene>
    <name evidence="1" type="ORF">L1987_30524</name>
</gene>
<keyword evidence="2" id="KW-1185">Reference proteome</keyword>
<evidence type="ECO:0000313" key="1">
    <source>
        <dbReference type="EMBL" id="KAI3802392.1"/>
    </source>
</evidence>
<proteinExistence type="predicted"/>
<evidence type="ECO:0000313" key="2">
    <source>
        <dbReference type="Proteomes" id="UP001056120"/>
    </source>
</evidence>
<comment type="caution">
    <text evidence="1">The sequence shown here is derived from an EMBL/GenBank/DDBJ whole genome shotgun (WGS) entry which is preliminary data.</text>
</comment>
<reference evidence="2" key="1">
    <citation type="journal article" date="2022" name="Mol. Ecol. Resour.">
        <title>The genomes of chicory, endive, great burdock and yacon provide insights into Asteraceae palaeo-polyploidization history and plant inulin production.</title>
        <authorList>
            <person name="Fan W."/>
            <person name="Wang S."/>
            <person name="Wang H."/>
            <person name="Wang A."/>
            <person name="Jiang F."/>
            <person name="Liu H."/>
            <person name="Zhao H."/>
            <person name="Xu D."/>
            <person name="Zhang Y."/>
        </authorList>
    </citation>
    <scope>NUCLEOTIDE SEQUENCE [LARGE SCALE GENOMIC DNA]</scope>
    <source>
        <strain evidence="2">cv. Yunnan</strain>
    </source>
</reference>
<sequence length="100" mass="10646">MLVSRGEGIWVLKTTQNANFRKKNQVIWTIIEQDMTPTSGEGWWFMVLLGGASAVEDGDAAAVHGPSRRRVRESGGGGVAAVFVGSKRNQGVKVVVYGGG</sequence>
<organism evidence="1 2">
    <name type="scientific">Smallanthus sonchifolius</name>
    <dbReference type="NCBI Taxonomy" id="185202"/>
    <lineage>
        <taxon>Eukaryota</taxon>
        <taxon>Viridiplantae</taxon>
        <taxon>Streptophyta</taxon>
        <taxon>Embryophyta</taxon>
        <taxon>Tracheophyta</taxon>
        <taxon>Spermatophyta</taxon>
        <taxon>Magnoliopsida</taxon>
        <taxon>eudicotyledons</taxon>
        <taxon>Gunneridae</taxon>
        <taxon>Pentapetalae</taxon>
        <taxon>asterids</taxon>
        <taxon>campanulids</taxon>
        <taxon>Asterales</taxon>
        <taxon>Asteraceae</taxon>
        <taxon>Asteroideae</taxon>
        <taxon>Heliantheae alliance</taxon>
        <taxon>Millerieae</taxon>
        <taxon>Smallanthus</taxon>
    </lineage>
</organism>
<dbReference type="EMBL" id="CM042027">
    <property type="protein sequence ID" value="KAI3802392.1"/>
    <property type="molecule type" value="Genomic_DNA"/>
</dbReference>
<dbReference type="Proteomes" id="UP001056120">
    <property type="component" value="Linkage Group LG10"/>
</dbReference>
<reference evidence="1 2" key="2">
    <citation type="journal article" date="2022" name="Mol. Ecol. Resour.">
        <title>The genomes of chicory, endive, great burdock and yacon provide insights into Asteraceae paleo-polyploidization history and plant inulin production.</title>
        <authorList>
            <person name="Fan W."/>
            <person name="Wang S."/>
            <person name="Wang H."/>
            <person name="Wang A."/>
            <person name="Jiang F."/>
            <person name="Liu H."/>
            <person name="Zhao H."/>
            <person name="Xu D."/>
            <person name="Zhang Y."/>
        </authorList>
    </citation>
    <scope>NUCLEOTIDE SEQUENCE [LARGE SCALE GENOMIC DNA]</scope>
    <source>
        <strain evidence="2">cv. Yunnan</strain>
        <tissue evidence="1">Leaves</tissue>
    </source>
</reference>
<protein>
    <submittedName>
        <fullName evidence="1">Uncharacterized protein</fullName>
    </submittedName>
</protein>